<proteinExistence type="predicted"/>
<feature type="transmembrane region" description="Helical" evidence="1">
    <location>
        <begin position="284"/>
        <end position="307"/>
    </location>
</feature>
<sequence length="336" mass="38416">MLGAHRGNPHDCICWLTRPYRMPIETANHNNFQSLKILESRSDLRLEVATNDRAMGSDAGWEVMLSHNMRNGTTIGFCKATRWQNGTTPECLDKSIETLLQGRLSPGQLCHPMLLPIIIFSHEIDDNIEEKQKEAVDNLEELTRAIDKFWRRKLVRHGELTGEEIATFHGELVACHDKVLWKRPARYLEVLNEMHDALLTLYAGYDADRKHFLDSAYIELLARVTFYQSQLKALKASADRTAAKLKTQRELLQALISLDVSRHQEKQQKRDREDSDRVAAGQTLIALLGIFFLPASLVAGILSTTFFDFRDPVILSDNFWIYWMITLPLTTIVLGV</sequence>
<keyword evidence="3" id="KW-1185">Reference proteome</keyword>
<dbReference type="AlphaFoldDB" id="A0A9P8UK38"/>
<comment type="caution">
    <text evidence="2">The sequence shown here is derived from an EMBL/GenBank/DDBJ whole genome shotgun (WGS) entry which is preliminary data.</text>
</comment>
<protein>
    <submittedName>
        <fullName evidence="2">Uncharacterized protein</fullName>
    </submittedName>
</protein>
<dbReference type="Gene3D" id="1.20.58.340">
    <property type="entry name" value="Magnesium transport protein CorA, transmembrane region"/>
    <property type="match status" value="1"/>
</dbReference>
<dbReference type="RefSeq" id="XP_045957826.1">
    <property type="nucleotide sequence ID" value="XM_046103149.1"/>
</dbReference>
<organism evidence="2 3">
    <name type="scientific">Truncatella angustata</name>
    <dbReference type="NCBI Taxonomy" id="152316"/>
    <lineage>
        <taxon>Eukaryota</taxon>
        <taxon>Fungi</taxon>
        <taxon>Dikarya</taxon>
        <taxon>Ascomycota</taxon>
        <taxon>Pezizomycotina</taxon>
        <taxon>Sordariomycetes</taxon>
        <taxon>Xylariomycetidae</taxon>
        <taxon>Amphisphaeriales</taxon>
        <taxon>Sporocadaceae</taxon>
        <taxon>Truncatella</taxon>
    </lineage>
</organism>
<accession>A0A9P8UK38</accession>
<feature type="transmembrane region" description="Helical" evidence="1">
    <location>
        <begin position="319"/>
        <end position="335"/>
    </location>
</feature>
<evidence type="ECO:0000313" key="3">
    <source>
        <dbReference type="Proteomes" id="UP000758603"/>
    </source>
</evidence>
<keyword evidence="1" id="KW-1133">Transmembrane helix</keyword>
<dbReference type="Proteomes" id="UP000758603">
    <property type="component" value="Unassembled WGS sequence"/>
</dbReference>
<name>A0A9P8UK38_9PEZI</name>
<dbReference type="EMBL" id="JAGPXC010000005">
    <property type="protein sequence ID" value="KAH6653549.1"/>
    <property type="molecule type" value="Genomic_DNA"/>
</dbReference>
<evidence type="ECO:0000256" key="1">
    <source>
        <dbReference type="SAM" id="Phobius"/>
    </source>
</evidence>
<evidence type="ECO:0000313" key="2">
    <source>
        <dbReference type="EMBL" id="KAH6653549.1"/>
    </source>
</evidence>
<keyword evidence="1" id="KW-0472">Membrane</keyword>
<reference evidence="2" key="1">
    <citation type="journal article" date="2021" name="Nat. Commun.">
        <title>Genetic determinants of endophytism in the Arabidopsis root mycobiome.</title>
        <authorList>
            <person name="Mesny F."/>
            <person name="Miyauchi S."/>
            <person name="Thiergart T."/>
            <person name="Pickel B."/>
            <person name="Atanasova L."/>
            <person name="Karlsson M."/>
            <person name="Huettel B."/>
            <person name="Barry K.W."/>
            <person name="Haridas S."/>
            <person name="Chen C."/>
            <person name="Bauer D."/>
            <person name="Andreopoulos W."/>
            <person name="Pangilinan J."/>
            <person name="LaButti K."/>
            <person name="Riley R."/>
            <person name="Lipzen A."/>
            <person name="Clum A."/>
            <person name="Drula E."/>
            <person name="Henrissat B."/>
            <person name="Kohler A."/>
            <person name="Grigoriev I.V."/>
            <person name="Martin F.M."/>
            <person name="Hacquard S."/>
        </authorList>
    </citation>
    <scope>NUCLEOTIDE SEQUENCE</scope>
    <source>
        <strain evidence="2">MPI-SDFR-AT-0073</strain>
    </source>
</reference>
<dbReference type="GeneID" id="70132041"/>
<dbReference type="OrthoDB" id="2830640at2759"/>
<gene>
    <name evidence="2" type="ORF">BKA67DRAFT_570246</name>
</gene>
<keyword evidence="1" id="KW-0812">Transmembrane</keyword>